<feature type="transmembrane region" description="Helical" evidence="1">
    <location>
        <begin position="34"/>
        <end position="52"/>
    </location>
</feature>
<gene>
    <name evidence="2" type="ORF">ACFQH9_15160</name>
</gene>
<keyword evidence="3" id="KW-1185">Reference proteome</keyword>
<keyword evidence="1" id="KW-1133">Transmembrane helix</keyword>
<reference evidence="3" key="1">
    <citation type="journal article" date="2019" name="Int. J. Syst. Evol. Microbiol.">
        <title>The Global Catalogue of Microorganisms (GCM) 10K type strain sequencing project: providing services to taxonomists for standard genome sequencing and annotation.</title>
        <authorList>
            <consortium name="The Broad Institute Genomics Platform"/>
            <consortium name="The Broad Institute Genome Sequencing Center for Infectious Disease"/>
            <person name="Wu L."/>
            <person name="Ma J."/>
        </authorList>
    </citation>
    <scope>NUCLEOTIDE SEQUENCE [LARGE SCALE GENOMIC DNA]</scope>
    <source>
        <strain evidence="3">CGMCC 4.7397</strain>
    </source>
</reference>
<evidence type="ECO:0000256" key="1">
    <source>
        <dbReference type="SAM" id="Phobius"/>
    </source>
</evidence>
<feature type="transmembrane region" description="Helical" evidence="1">
    <location>
        <begin position="72"/>
        <end position="94"/>
    </location>
</feature>
<dbReference type="Proteomes" id="UP001596119">
    <property type="component" value="Unassembled WGS sequence"/>
</dbReference>
<comment type="caution">
    <text evidence="2">The sequence shown here is derived from an EMBL/GenBank/DDBJ whole genome shotgun (WGS) entry which is preliminary data.</text>
</comment>
<keyword evidence="1" id="KW-0812">Transmembrane</keyword>
<dbReference type="EMBL" id="JBHSQK010000035">
    <property type="protein sequence ID" value="MFC5949612.1"/>
    <property type="molecule type" value="Genomic_DNA"/>
</dbReference>
<proteinExistence type="predicted"/>
<dbReference type="SUPFAM" id="SSF69118">
    <property type="entry name" value="AhpD-like"/>
    <property type="match status" value="1"/>
</dbReference>
<evidence type="ECO:0000313" key="2">
    <source>
        <dbReference type="EMBL" id="MFC5949612.1"/>
    </source>
</evidence>
<evidence type="ECO:0000313" key="3">
    <source>
        <dbReference type="Proteomes" id="UP001596119"/>
    </source>
</evidence>
<dbReference type="Gene3D" id="1.20.1290.10">
    <property type="entry name" value="AhpD-like"/>
    <property type="match status" value="1"/>
</dbReference>
<protein>
    <recommendedName>
        <fullName evidence="4">Carboxymuconolactone decarboxylase-like domain-containing protein</fullName>
    </recommendedName>
</protein>
<sequence>MSKENSMAGGVLDRATVRVLEAGCRRMWGFAPRMIPHIVARMGALGALGWFAGNMPRYLVSMKVLGHQRTHLAGMVISLYNGCLYCAYAHGHALELLYLRDRDRLFPLDARTLEGWLGLPPRVLADRTQEVLREAGMQSEALWVDTTLSLLRGDQQPVDGAELRLAHLVRMFGTMNRIAVEAGCTEPDQAQNPVNKDRAVKERNAALRAARV</sequence>
<accession>A0ABW1I7M3</accession>
<dbReference type="InterPro" id="IPR029032">
    <property type="entry name" value="AhpD-like"/>
</dbReference>
<organism evidence="2 3">
    <name type="scientific">Pseudonocardia lutea</name>
    <dbReference type="NCBI Taxonomy" id="2172015"/>
    <lineage>
        <taxon>Bacteria</taxon>
        <taxon>Bacillati</taxon>
        <taxon>Actinomycetota</taxon>
        <taxon>Actinomycetes</taxon>
        <taxon>Pseudonocardiales</taxon>
        <taxon>Pseudonocardiaceae</taxon>
        <taxon>Pseudonocardia</taxon>
    </lineage>
</organism>
<name>A0ABW1I7M3_9PSEU</name>
<evidence type="ECO:0008006" key="4">
    <source>
        <dbReference type="Google" id="ProtNLM"/>
    </source>
</evidence>
<keyword evidence="1" id="KW-0472">Membrane</keyword>